<dbReference type="InterPro" id="IPR038656">
    <property type="entry name" value="Peptidase_G1_sf"/>
</dbReference>
<dbReference type="Gene3D" id="2.60.120.700">
    <property type="entry name" value="Peptidase G1"/>
    <property type="match status" value="1"/>
</dbReference>
<evidence type="ECO:0000313" key="1">
    <source>
        <dbReference type="EMBL" id="KAF5343368.1"/>
    </source>
</evidence>
<accession>A0A8H5CKY2</accession>
<sequence>MLRLGINALASDNNTVSYQAFYQYLDNAPVFFDVGISPGDTIELTIMQDDISIIHTNTGITMNVINRAGVETSIPLGLASAPALCGYKNAAWMVSQAVQSGTSPQLDIFGSISFSEAFVTTTSGSPSAGLRLWRTDKGLAGATSSAVWIEKSV</sequence>
<protein>
    <submittedName>
        <fullName evidence="1">Uncharacterized protein</fullName>
    </submittedName>
</protein>
<proteinExistence type="predicted"/>
<dbReference type="GO" id="GO:0006508">
    <property type="term" value="P:proteolysis"/>
    <property type="evidence" value="ECO:0007669"/>
    <property type="project" value="InterPro"/>
</dbReference>
<gene>
    <name evidence="1" type="ORF">D9758_015618</name>
</gene>
<keyword evidence="2" id="KW-1185">Reference proteome</keyword>
<dbReference type="Pfam" id="PF01828">
    <property type="entry name" value="Peptidase_A4"/>
    <property type="match status" value="1"/>
</dbReference>
<evidence type="ECO:0000313" key="2">
    <source>
        <dbReference type="Proteomes" id="UP000559256"/>
    </source>
</evidence>
<dbReference type="GO" id="GO:0070007">
    <property type="term" value="F:glutamic-type endopeptidase activity"/>
    <property type="evidence" value="ECO:0007669"/>
    <property type="project" value="InterPro"/>
</dbReference>
<reference evidence="1 2" key="1">
    <citation type="journal article" date="2020" name="ISME J.">
        <title>Uncovering the hidden diversity of litter-decomposition mechanisms in mushroom-forming fungi.</title>
        <authorList>
            <person name="Floudas D."/>
            <person name="Bentzer J."/>
            <person name="Ahren D."/>
            <person name="Johansson T."/>
            <person name="Persson P."/>
            <person name="Tunlid A."/>
        </authorList>
    </citation>
    <scope>NUCLEOTIDE SEQUENCE [LARGE SCALE GENOMIC DNA]</scope>
    <source>
        <strain evidence="1 2">CBS 291.85</strain>
    </source>
</reference>
<organism evidence="1 2">
    <name type="scientific">Tetrapyrgos nigripes</name>
    <dbReference type="NCBI Taxonomy" id="182062"/>
    <lineage>
        <taxon>Eukaryota</taxon>
        <taxon>Fungi</taxon>
        <taxon>Dikarya</taxon>
        <taxon>Basidiomycota</taxon>
        <taxon>Agaricomycotina</taxon>
        <taxon>Agaricomycetes</taxon>
        <taxon>Agaricomycetidae</taxon>
        <taxon>Agaricales</taxon>
        <taxon>Marasmiineae</taxon>
        <taxon>Marasmiaceae</taxon>
        <taxon>Tetrapyrgos</taxon>
    </lineage>
</organism>
<dbReference type="InterPro" id="IPR013320">
    <property type="entry name" value="ConA-like_dom_sf"/>
</dbReference>
<name>A0A8H5CKY2_9AGAR</name>
<dbReference type="AlphaFoldDB" id="A0A8H5CKY2"/>
<comment type="caution">
    <text evidence="1">The sequence shown here is derived from an EMBL/GenBank/DDBJ whole genome shotgun (WGS) entry which is preliminary data.</text>
</comment>
<dbReference type="EMBL" id="JAACJM010000141">
    <property type="protein sequence ID" value="KAF5343368.1"/>
    <property type="molecule type" value="Genomic_DNA"/>
</dbReference>
<dbReference type="PANTHER" id="PTHR37536:SF1">
    <property type="entry name" value="ASPERGILLOPEPSIN, PUTAITVE (AFU_ORTHOLOGUE AFUA_7G01200)"/>
    <property type="match status" value="1"/>
</dbReference>
<dbReference type="InterPro" id="IPR000250">
    <property type="entry name" value="Peptidase_G1"/>
</dbReference>
<dbReference type="PANTHER" id="PTHR37536">
    <property type="entry name" value="PUTATIVE (AFU_ORTHOLOGUE AFUA_3G02970)-RELATED"/>
    <property type="match status" value="1"/>
</dbReference>
<dbReference type="Proteomes" id="UP000559256">
    <property type="component" value="Unassembled WGS sequence"/>
</dbReference>
<dbReference type="SUPFAM" id="SSF49899">
    <property type="entry name" value="Concanavalin A-like lectins/glucanases"/>
    <property type="match status" value="1"/>
</dbReference>
<dbReference type="OrthoDB" id="2862635at2759"/>